<protein>
    <submittedName>
        <fullName evidence="1">Uncharacterized protein</fullName>
    </submittedName>
</protein>
<dbReference type="OrthoDB" id="10271279at2759"/>
<name>A0A9D3ZLJ4_9ROSI</name>
<proteinExistence type="predicted"/>
<keyword evidence="2" id="KW-1185">Reference proteome</keyword>
<dbReference type="Proteomes" id="UP000828251">
    <property type="component" value="Unassembled WGS sequence"/>
</dbReference>
<comment type="caution">
    <text evidence="1">The sequence shown here is derived from an EMBL/GenBank/DDBJ whole genome shotgun (WGS) entry which is preliminary data.</text>
</comment>
<gene>
    <name evidence="1" type="ORF">J1N35_037196</name>
</gene>
<evidence type="ECO:0000313" key="2">
    <source>
        <dbReference type="Proteomes" id="UP000828251"/>
    </source>
</evidence>
<evidence type="ECO:0000313" key="1">
    <source>
        <dbReference type="EMBL" id="KAH1046412.1"/>
    </source>
</evidence>
<accession>A0A9D3ZLJ4</accession>
<dbReference type="EMBL" id="JAIQCV010000011">
    <property type="protein sequence ID" value="KAH1046412.1"/>
    <property type="molecule type" value="Genomic_DNA"/>
</dbReference>
<sequence>MESQISKLRSYGPPSHHQVQQQLKMTEFIISQLWTWNCLAHQVFAKSGIDGIERDKAVFSNDVMINCRGTNKKRREMKPGILV</sequence>
<dbReference type="AlphaFoldDB" id="A0A9D3ZLJ4"/>
<organism evidence="1 2">
    <name type="scientific">Gossypium stocksii</name>
    <dbReference type="NCBI Taxonomy" id="47602"/>
    <lineage>
        <taxon>Eukaryota</taxon>
        <taxon>Viridiplantae</taxon>
        <taxon>Streptophyta</taxon>
        <taxon>Embryophyta</taxon>
        <taxon>Tracheophyta</taxon>
        <taxon>Spermatophyta</taxon>
        <taxon>Magnoliopsida</taxon>
        <taxon>eudicotyledons</taxon>
        <taxon>Gunneridae</taxon>
        <taxon>Pentapetalae</taxon>
        <taxon>rosids</taxon>
        <taxon>malvids</taxon>
        <taxon>Malvales</taxon>
        <taxon>Malvaceae</taxon>
        <taxon>Malvoideae</taxon>
        <taxon>Gossypium</taxon>
    </lineage>
</organism>
<reference evidence="1 2" key="1">
    <citation type="journal article" date="2021" name="Plant Biotechnol. J.">
        <title>Multi-omics assisted identification of the key and species-specific regulatory components of drought-tolerant mechanisms in Gossypium stocksii.</title>
        <authorList>
            <person name="Yu D."/>
            <person name="Ke L."/>
            <person name="Zhang D."/>
            <person name="Wu Y."/>
            <person name="Sun Y."/>
            <person name="Mei J."/>
            <person name="Sun J."/>
            <person name="Sun Y."/>
        </authorList>
    </citation>
    <scope>NUCLEOTIDE SEQUENCE [LARGE SCALE GENOMIC DNA]</scope>
    <source>
        <strain evidence="2">cv. E1</strain>
        <tissue evidence="1">Leaf</tissue>
    </source>
</reference>